<dbReference type="InterPro" id="IPR045463">
    <property type="entry name" value="XV/XVIII_trimerization_dom"/>
</dbReference>
<reference evidence="6" key="1">
    <citation type="submission" date="2022-08" db="UniProtKB">
        <authorList>
            <consortium name="EnsemblMetazoa"/>
        </authorList>
    </citation>
    <scope>IDENTIFICATION</scope>
    <source>
        <strain evidence="6">Dongola</strain>
    </source>
</reference>
<dbReference type="Pfam" id="PF20010">
    <property type="entry name" value="Collagen_trimer"/>
    <property type="match status" value="1"/>
</dbReference>
<dbReference type="InterPro" id="IPR050149">
    <property type="entry name" value="Collagen_superfamily"/>
</dbReference>
<feature type="region of interest" description="Disordered" evidence="2">
    <location>
        <begin position="251"/>
        <end position="337"/>
    </location>
</feature>
<dbReference type="CDD" id="cd00247">
    <property type="entry name" value="Endostatin-like"/>
    <property type="match status" value="1"/>
</dbReference>
<feature type="region of interest" description="Disordered" evidence="2">
    <location>
        <begin position="816"/>
        <end position="847"/>
    </location>
</feature>
<dbReference type="EnsemblMetazoa" id="AARA018558-RB">
    <property type="protein sequence ID" value="AARA018558-PB"/>
    <property type="gene ID" value="AARA018558"/>
</dbReference>
<feature type="compositionally biased region" description="Basic and acidic residues" evidence="2">
    <location>
        <begin position="623"/>
        <end position="638"/>
    </location>
</feature>
<dbReference type="GO" id="GO:0005615">
    <property type="term" value="C:extracellular space"/>
    <property type="evidence" value="ECO:0007669"/>
    <property type="project" value="TreeGrafter"/>
</dbReference>
<feature type="domain" description="Collagen type XV/XVIII trimerization" evidence="5">
    <location>
        <begin position="858"/>
        <end position="906"/>
    </location>
</feature>
<organism evidence="6 7">
    <name type="scientific">Anopheles arabiensis</name>
    <name type="common">Mosquito</name>
    <dbReference type="NCBI Taxonomy" id="7173"/>
    <lineage>
        <taxon>Eukaryota</taxon>
        <taxon>Metazoa</taxon>
        <taxon>Ecdysozoa</taxon>
        <taxon>Arthropoda</taxon>
        <taxon>Hexapoda</taxon>
        <taxon>Insecta</taxon>
        <taxon>Pterygota</taxon>
        <taxon>Neoptera</taxon>
        <taxon>Endopterygota</taxon>
        <taxon>Diptera</taxon>
        <taxon>Nematocera</taxon>
        <taxon>Culicoidea</taxon>
        <taxon>Culicidae</taxon>
        <taxon>Anophelinae</taxon>
        <taxon>Anopheles</taxon>
    </lineage>
</organism>
<feature type="compositionally biased region" description="Pro residues" evidence="2">
    <location>
        <begin position="302"/>
        <end position="320"/>
    </location>
</feature>
<feature type="compositionally biased region" description="Pro residues" evidence="2">
    <location>
        <begin position="749"/>
        <end position="765"/>
    </location>
</feature>
<feature type="compositionally biased region" description="Basic and acidic residues" evidence="2">
    <location>
        <begin position="654"/>
        <end position="663"/>
    </location>
</feature>
<dbReference type="Pfam" id="PF01391">
    <property type="entry name" value="Collagen"/>
    <property type="match status" value="3"/>
</dbReference>
<feature type="compositionally biased region" description="Gly residues" evidence="2">
    <location>
        <begin position="322"/>
        <end position="332"/>
    </location>
</feature>
<evidence type="ECO:0000259" key="4">
    <source>
        <dbReference type="Pfam" id="PF06482"/>
    </source>
</evidence>
<dbReference type="SUPFAM" id="SSF56436">
    <property type="entry name" value="C-type lectin-like"/>
    <property type="match status" value="1"/>
</dbReference>
<dbReference type="InterPro" id="IPR010515">
    <property type="entry name" value="Collagenase_NC10/endostatin"/>
</dbReference>
<evidence type="ECO:0000313" key="6">
    <source>
        <dbReference type="EnsemblMetazoa" id="AARA018558-PB"/>
    </source>
</evidence>
<accession>A0A8W7MTH0</accession>
<name>A0A8W7MTH0_ANOAR</name>
<evidence type="ECO:0000256" key="2">
    <source>
        <dbReference type="SAM" id="MobiDB-lite"/>
    </source>
</evidence>
<feature type="compositionally biased region" description="Basic and acidic residues" evidence="2">
    <location>
        <begin position="283"/>
        <end position="298"/>
    </location>
</feature>
<dbReference type="FunFam" id="3.40.1620.70:FF:000001">
    <property type="entry name" value="Multiplexin collagen isoform Ap3"/>
    <property type="match status" value="1"/>
</dbReference>
<feature type="compositionally biased region" description="Pro residues" evidence="2">
    <location>
        <begin position="824"/>
        <end position="834"/>
    </location>
</feature>
<dbReference type="GO" id="GO:0005581">
    <property type="term" value="C:collagen trimer"/>
    <property type="evidence" value="ECO:0007669"/>
    <property type="project" value="UniProtKB-KW"/>
</dbReference>
<evidence type="ECO:0000256" key="1">
    <source>
        <dbReference type="ARBA" id="ARBA00023119"/>
    </source>
</evidence>
<feature type="region of interest" description="Disordered" evidence="2">
    <location>
        <begin position="378"/>
        <end position="800"/>
    </location>
</feature>
<feature type="compositionally biased region" description="Pro residues" evidence="2">
    <location>
        <begin position="445"/>
        <end position="456"/>
    </location>
</feature>
<dbReference type="Pfam" id="PF06482">
    <property type="entry name" value="Endostatin"/>
    <property type="match status" value="1"/>
</dbReference>
<evidence type="ECO:0000259" key="5">
    <source>
        <dbReference type="Pfam" id="PF20010"/>
    </source>
</evidence>
<sequence>MKWLYGTVVTLICIAHRVTSSELNIFGGQGIRDALAERDLMGAIEIPLQNGVKFVDGLDGFPAFGVTSEADLKSPYKMILSDHLQDFALIATVRPQSSSGGWVFSVVNSLDTVVQLGLLLEPTAGGDQWNATLYYTDAKKERISQPLASFQVPYGKSWMKMIFKVLPDQVVFYYNCLEAGVVPVKKEPRKLVFDSASTVYIGQAGPVLKQKFEGTFLFLKIYGYPEIVKTHCNRTSLPIDEELESTDEFGDDFNSEMVYDQSGDDDGFNEPPMISPPPPEYGYRLKGDKGERGTKGESIRGPPGPPGPQGPPGPPGPPGVAGPKGGGAFDGDGSGDELKRLSQLYDTLPNRKHGGQCFCNASLIIEELKMDSKLREYLRGPQGMPGKEGKTGSPGLTGVTGPQGERGASGPKGDKGDRGDQGAAGPEGLHGSKGEPGLDGAPGVQGPPGPPGPPGLPENYDESMLGAPIQGMRGGSPGLKGEPGEKGEIGFPGEKGEHGTKGDRGDPGLTGAKGERGHQGAHGQTGPKGPPGIPGIPGLPGQTGASGPKGEKGNTGESGPPGPPGPPGMVMHTEGGRNGTTDQCQCQPGPPGPPGARGPSGYDGAPGLPGETGLPGHPGLPGDKGERGLPGPKGEKGPEFIINENAAFNSSRANKGEKGERGQRGRRGKTGPPGPIGPPGKPGGMGETWPGRPGPKGDQGPKGEKGDSMAMRGLKGDKGERGMNGRDGLPGPPGLPAASGDGGVQYIPMPGPPGPPGPPGQPGPPGLSIVGEKGEPGMDSRSPFYSDSQHGFYGRPGGRSSLDELKALRELKHHKDYEDSTLGPPGPPGPPGPAGRPLHDSDEIPNSYGANVRIVPGAVTFQNAETMSKMSSTTPVGTLAYIIDEEALLVRVNKGWQYIALGTLVPIATVPPPTTTIVPPQRADLQASNLIHNLPQPGDGSVFTATPEYESLRMAALNEPYSGDMQGIRGADFACYRQARRAGLLGTFRAFLSSRIQNLDSIVRIADRELPVVNTRGDVLFNSWNGIFNGQGGFFSQAPRIYSFSGKNVLTDMAWPQKLVWHGSSAHGERAIDTYCDAWHSQTPDKVGLASSLLGNKLLDQERYSCDNRFVVLCVEAVPQDRRRKRRDTTSQHEFANEKEYSQYLQSISAL</sequence>
<feature type="compositionally biased region" description="Pro residues" evidence="2">
    <location>
        <begin position="672"/>
        <end position="681"/>
    </location>
</feature>
<feature type="compositionally biased region" description="Basic and acidic residues" evidence="2">
    <location>
        <begin position="482"/>
        <end position="506"/>
    </location>
</feature>
<dbReference type="InterPro" id="IPR013320">
    <property type="entry name" value="ConA-like_dom_sf"/>
</dbReference>
<keyword evidence="7" id="KW-1185">Reference proteome</keyword>
<dbReference type="EMBL" id="APCN01002295">
    <property type="status" value="NOT_ANNOTATED_CDS"/>
    <property type="molecule type" value="Genomic_DNA"/>
</dbReference>
<dbReference type="AlphaFoldDB" id="A0A8W7MTH0"/>
<evidence type="ECO:0000313" key="7">
    <source>
        <dbReference type="Proteomes" id="UP000075840"/>
    </source>
</evidence>
<feature type="compositionally biased region" description="Basic and acidic residues" evidence="2">
    <location>
        <begin position="714"/>
        <end position="724"/>
    </location>
</feature>
<dbReference type="Gene3D" id="3.10.100.10">
    <property type="entry name" value="Mannose-Binding Protein A, subunit A"/>
    <property type="match status" value="1"/>
</dbReference>
<proteinExistence type="predicted"/>
<evidence type="ECO:0008006" key="8">
    <source>
        <dbReference type="Google" id="ProtNLM"/>
    </source>
</evidence>
<dbReference type="Gene3D" id="2.60.120.200">
    <property type="match status" value="1"/>
</dbReference>
<feature type="domain" description="Collagenase NC10/endostatin" evidence="4">
    <location>
        <begin position="952"/>
        <end position="1117"/>
    </location>
</feature>
<dbReference type="Gene3D" id="3.40.1620.70">
    <property type="match status" value="1"/>
</dbReference>
<dbReference type="Proteomes" id="UP000075840">
    <property type="component" value="Unassembled WGS sequence"/>
</dbReference>
<evidence type="ECO:0000256" key="3">
    <source>
        <dbReference type="SAM" id="SignalP"/>
    </source>
</evidence>
<feature type="chain" id="PRO_5036492121" description="Laminin G domain-containing protein" evidence="3">
    <location>
        <begin position="21"/>
        <end position="1151"/>
    </location>
</feature>
<dbReference type="EMBL" id="APCN01002293">
    <property type="status" value="NOT_ANNOTATED_CDS"/>
    <property type="molecule type" value="Genomic_DNA"/>
</dbReference>
<feature type="signal peptide" evidence="3">
    <location>
        <begin position="1"/>
        <end position="20"/>
    </location>
</feature>
<keyword evidence="1" id="KW-0176">Collagen</keyword>
<protein>
    <recommendedName>
        <fullName evidence="8">Laminin G domain-containing protein</fullName>
    </recommendedName>
</protein>
<dbReference type="SUPFAM" id="SSF49899">
    <property type="entry name" value="Concanavalin A-like lectins/glucanases"/>
    <property type="match status" value="1"/>
</dbReference>
<dbReference type="InterPro" id="IPR016187">
    <property type="entry name" value="CTDL_fold"/>
</dbReference>
<dbReference type="EMBL" id="APCN01002294">
    <property type="status" value="NOT_ANNOTATED_CDS"/>
    <property type="molecule type" value="Genomic_DNA"/>
</dbReference>
<keyword evidence="3" id="KW-0732">Signal</keyword>
<dbReference type="PANTHER" id="PTHR24023:SF1082">
    <property type="entry name" value="COLLAGEN TRIPLE HELIX REPEAT"/>
    <property type="match status" value="1"/>
</dbReference>
<dbReference type="InterPro" id="IPR016186">
    <property type="entry name" value="C-type_lectin-like/link_sf"/>
</dbReference>
<dbReference type="PANTHER" id="PTHR24023">
    <property type="entry name" value="COLLAGEN ALPHA"/>
    <property type="match status" value="1"/>
</dbReference>
<dbReference type="InterPro" id="IPR008160">
    <property type="entry name" value="Collagen"/>
</dbReference>
<dbReference type="GO" id="GO:0031012">
    <property type="term" value="C:extracellular matrix"/>
    <property type="evidence" value="ECO:0007669"/>
    <property type="project" value="TreeGrafter"/>
</dbReference>